<feature type="transmembrane region" description="Helical" evidence="12">
    <location>
        <begin position="181"/>
        <end position="200"/>
    </location>
</feature>
<dbReference type="EMBL" id="JBHSHD010000008">
    <property type="protein sequence ID" value="MFC4820764.1"/>
    <property type="molecule type" value="Genomic_DNA"/>
</dbReference>
<dbReference type="PROSITE" id="PS00379">
    <property type="entry name" value="CDP_ALCOHOL_P_TRANSF"/>
    <property type="match status" value="1"/>
</dbReference>
<keyword evidence="6 12" id="KW-1133">Transmembrane helix</keyword>
<keyword evidence="4 11" id="KW-0808">Transferase</keyword>
<dbReference type="InterPro" id="IPR050324">
    <property type="entry name" value="CDP-alcohol_PTase-I"/>
</dbReference>
<comment type="caution">
    <text evidence="13">The sequence shown here is derived from an EMBL/GenBank/DDBJ whole genome shotgun (WGS) entry which is preliminary data.</text>
</comment>
<name>A0ABV9QWG3_9GAMM</name>
<keyword evidence="7" id="KW-0443">Lipid metabolism</keyword>
<evidence type="ECO:0000256" key="1">
    <source>
        <dbReference type="ARBA" id="ARBA00004141"/>
    </source>
</evidence>
<evidence type="ECO:0000256" key="6">
    <source>
        <dbReference type="ARBA" id="ARBA00022989"/>
    </source>
</evidence>
<feature type="transmembrane region" description="Helical" evidence="12">
    <location>
        <begin position="146"/>
        <end position="166"/>
    </location>
</feature>
<keyword evidence="3" id="KW-0444">Lipid biosynthesis</keyword>
<evidence type="ECO:0000256" key="9">
    <source>
        <dbReference type="ARBA" id="ARBA00023209"/>
    </source>
</evidence>
<protein>
    <submittedName>
        <fullName evidence="13">CDP-alcohol phosphatidyltransferase family protein</fullName>
    </submittedName>
</protein>
<sequence>MPQTDTVETHNGARKPPRGIYLLPNLFTTAAMFAGFYAIVAAIGGRYTEAAIAVFVAGVLDGLDGRVARLTGTQSEFGVQYDSLSDLVSFGLAPSLVLYTWSLSALKAYGSGWGKLGWAAAFIYAACAALRLARFNTQVGVADKRYFQGLASPAAAGLCMSFVWAIEDKGLFGLDANDVDFVTPVVAIVAGLLMVSRFRYFSFKAGPKSDRVPFIWIPIAMLILVALAVDTPRVLFAIAVLYVLSGPILTLWGLRQKRSSRRALREAGRTDE</sequence>
<keyword evidence="5 12" id="KW-0812">Transmembrane</keyword>
<evidence type="ECO:0000313" key="14">
    <source>
        <dbReference type="Proteomes" id="UP001595886"/>
    </source>
</evidence>
<evidence type="ECO:0000256" key="12">
    <source>
        <dbReference type="SAM" id="Phobius"/>
    </source>
</evidence>
<evidence type="ECO:0000256" key="5">
    <source>
        <dbReference type="ARBA" id="ARBA00022692"/>
    </source>
</evidence>
<keyword evidence="10" id="KW-1208">Phospholipid metabolism</keyword>
<proteinExistence type="inferred from homology"/>
<keyword evidence="8 12" id="KW-0472">Membrane</keyword>
<reference evidence="14" key="1">
    <citation type="journal article" date="2019" name="Int. J. Syst. Evol. Microbiol.">
        <title>The Global Catalogue of Microorganisms (GCM) 10K type strain sequencing project: providing services to taxonomists for standard genome sequencing and annotation.</title>
        <authorList>
            <consortium name="The Broad Institute Genomics Platform"/>
            <consortium name="The Broad Institute Genome Sequencing Center for Infectious Disease"/>
            <person name="Wu L."/>
            <person name="Ma J."/>
        </authorList>
    </citation>
    <scope>NUCLEOTIDE SEQUENCE [LARGE SCALE GENOMIC DNA]</scope>
    <source>
        <strain evidence="14">CCUG 30340</strain>
    </source>
</reference>
<feature type="transmembrane region" description="Helical" evidence="12">
    <location>
        <begin position="212"/>
        <end position="229"/>
    </location>
</feature>
<dbReference type="Gene3D" id="1.20.120.1760">
    <property type="match status" value="1"/>
</dbReference>
<dbReference type="InterPro" id="IPR043130">
    <property type="entry name" value="CDP-OH_PTrfase_TM_dom"/>
</dbReference>
<dbReference type="PANTHER" id="PTHR14269">
    <property type="entry name" value="CDP-DIACYLGLYCEROL--GLYCEROL-3-PHOSPHATE 3-PHOSPHATIDYLTRANSFERASE-RELATED"/>
    <property type="match status" value="1"/>
</dbReference>
<dbReference type="InterPro" id="IPR000462">
    <property type="entry name" value="CDP-OH_P_trans"/>
</dbReference>
<feature type="transmembrane region" description="Helical" evidence="12">
    <location>
        <begin position="116"/>
        <end position="134"/>
    </location>
</feature>
<evidence type="ECO:0000256" key="11">
    <source>
        <dbReference type="RuleBase" id="RU003750"/>
    </source>
</evidence>
<keyword evidence="9" id="KW-0594">Phospholipid biosynthesis</keyword>
<comment type="subcellular location">
    <subcellularLocation>
        <location evidence="1">Membrane</location>
        <topology evidence="1">Multi-pass membrane protein</topology>
    </subcellularLocation>
</comment>
<organism evidence="13 14">
    <name type="scientific">Dokdonella ginsengisoli</name>
    <dbReference type="NCBI Taxonomy" id="363846"/>
    <lineage>
        <taxon>Bacteria</taxon>
        <taxon>Pseudomonadati</taxon>
        <taxon>Pseudomonadota</taxon>
        <taxon>Gammaproteobacteria</taxon>
        <taxon>Lysobacterales</taxon>
        <taxon>Rhodanobacteraceae</taxon>
        <taxon>Dokdonella</taxon>
    </lineage>
</organism>
<dbReference type="Pfam" id="PF01066">
    <property type="entry name" value="CDP-OH_P_transf"/>
    <property type="match status" value="1"/>
</dbReference>
<evidence type="ECO:0000256" key="4">
    <source>
        <dbReference type="ARBA" id="ARBA00022679"/>
    </source>
</evidence>
<evidence type="ECO:0000256" key="10">
    <source>
        <dbReference type="ARBA" id="ARBA00023264"/>
    </source>
</evidence>
<accession>A0ABV9QWG3</accession>
<dbReference type="RefSeq" id="WP_380020759.1">
    <property type="nucleotide sequence ID" value="NZ_JBHSHD010000008.1"/>
</dbReference>
<evidence type="ECO:0000256" key="8">
    <source>
        <dbReference type="ARBA" id="ARBA00023136"/>
    </source>
</evidence>
<keyword evidence="14" id="KW-1185">Reference proteome</keyword>
<feature type="transmembrane region" description="Helical" evidence="12">
    <location>
        <begin position="235"/>
        <end position="254"/>
    </location>
</feature>
<dbReference type="Proteomes" id="UP001595886">
    <property type="component" value="Unassembled WGS sequence"/>
</dbReference>
<evidence type="ECO:0000256" key="7">
    <source>
        <dbReference type="ARBA" id="ARBA00023098"/>
    </source>
</evidence>
<gene>
    <name evidence="13" type="ORF">ACFO6Q_10540</name>
</gene>
<evidence type="ECO:0000256" key="3">
    <source>
        <dbReference type="ARBA" id="ARBA00022516"/>
    </source>
</evidence>
<dbReference type="InterPro" id="IPR048254">
    <property type="entry name" value="CDP_ALCOHOL_P_TRANSF_CS"/>
</dbReference>
<dbReference type="PANTHER" id="PTHR14269:SF61">
    <property type="entry name" value="CDP-DIACYLGLYCEROL--SERINE O-PHOSPHATIDYLTRANSFERASE"/>
    <property type="match status" value="1"/>
</dbReference>
<comment type="similarity">
    <text evidence="2 11">Belongs to the CDP-alcohol phosphatidyltransferase class-I family.</text>
</comment>
<feature type="transmembrane region" description="Helical" evidence="12">
    <location>
        <begin position="20"/>
        <end position="40"/>
    </location>
</feature>
<evidence type="ECO:0000313" key="13">
    <source>
        <dbReference type="EMBL" id="MFC4820764.1"/>
    </source>
</evidence>
<evidence type="ECO:0000256" key="2">
    <source>
        <dbReference type="ARBA" id="ARBA00010441"/>
    </source>
</evidence>